<evidence type="ECO:0000313" key="2">
    <source>
        <dbReference type="EMBL" id="GAA3357534.1"/>
    </source>
</evidence>
<evidence type="ECO:0008006" key="4">
    <source>
        <dbReference type="Google" id="ProtNLM"/>
    </source>
</evidence>
<name>A0ABP6RUS1_9PSEU</name>
<accession>A0ABP6RUS1</accession>
<dbReference type="Proteomes" id="UP001500483">
    <property type="component" value="Unassembled WGS sequence"/>
</dbReference>
<feature type="signal peptide" evidence="1">
    <location>
        <begin position="1"/>
        <end position="24"/>
    </location>
</feature>
<feature type="chain" id="PRO_5046343152" description="Secreted protein" evidence="1">
    <location>
        <begin position="25"/>
        <end position="76"/>
    </location>
</feature>
<protein>
    <recommendedName>
        <fullName evidence="4">Secreted protein</fullName>
    </recommendedName>
</protein>
<evidence type="ECO:0000256" key="1">
    <source>
        <dbReference type="SAM" id="SignalP"/>
    </source>
</evidence>
<organism evidence="2 3">
    <name type="scientific">Saccharopolyspora gregorii</name>
    <dbReference type="NCBI Taxonomy" id="33914"/>
    <lineage>
        <taxon>Bacteria</taxon>
        <taxon>Bacillati</taxon>
        <taxon>Actinomycetota</taxon>
        <taxon>Actinomycetes</taxon>
        <taxon>Pseudonocardiales</taxon>
        <taxon>Pseudonocardiaceae</taxon>
        <taxon>Saccharopolyspora</taxon>
    </lineage>
</organism>
<evidence type="ECO:0000313" key="3">
    <source>
        <dbReference type="Proteomes" id="UP001500483"/>
    </source>
</evidence>
<keyword evidence="1" id="KW-0732">Signal</keyword>
<comment type="caution">
    <text evidence="2">The sequence shown here is derived from an EMBL/GenBank/DDBJ whole genome shotgun (WGS) entry which is preliminary data.</text>
</comment>
<keyword evidence="3" id="KW-1185">Reference proteome</keyword>
<proteinExistence type="predicted"/>
<reference evidence="3" key="1">
    <citation type="journal article" date="2019" name="Int. J. Syst. Evol. Microbiol.">
        <title>The Global Catalogue of Microorganisms (GCM) 10K type strain sequencing project: providing services to taxonomists for standard genome sequencing and annotation.</title>
        <authorList>
            <consortium name="The Broad Institute Genomics Platform"/>
            <consortium name="The Broad Institute Genome Sequencing Center for Infectious Disease"/>
            <person name="Wu L."/>
            <person name="Ma J."/>
        </authorList>
    </citation>
    <scope>NUCLEOTIDE SEQUENCE [LARGE SCALE GENOMIC DNA]</scope>
    <source>
        <strain evidence="3">JCM 9687</strain>
    </source>
</reference>
<dbReference type="EMBL" id="BAAAYK010000038">
    <property type="protein sequence ID" value="GAA3357534.1"/>
    <property type="molecule type" value="Genomic_DNA"/>
</dbReference>
<sequence length="76" mass="7779">MKKLATGAALGLGLLLATAAPAAAAGYVYTGKWYDTAAACEKAWSDAHGGGGGTALPHQCRHNAAANVYELWAYQL</sequence>
<dbReference type="RefSeq" id="WP_258348849.1">
    <property type="nucleotide sequence ID" value="NZ_BAAAYK010000038.1"/>
</dbReference>
<gene>
    <name evidence="2" type="ORF">GCM10020366_25980</name>
</gene>